<accession>A0ABR3IZP1</accession>
<evidence type="ECO:0000313" key="1">
    <source>
        <dbReference type="EMBL" id="KAL0948779.1"/>
    </source>
</evidence>
<comment type="caution">
    <text evidence="1">The sequence shown here is derived from an EMBL/GenBank/DDBJ whole genome shotgun (WGS) entry which is preliminary data.</text>
</comment>
<evidence type="ECO:0000313" key="2">
    <source>
        <dbReference type="Proteomes" id="UP001556367"/>
    </source>
</evidence>
<reference evidence="2" key="1">
    <citation type="submission" date="2024-06" db="EMBL/GenBank/DDBJ databases">
        <title>Multi-omics analyses provide insights into the biosynthesis of the anticancer antibiotic pleurotin in Hohenbuehelia grisea.</title>
        <authorList>
            <person name="Weaver J.A."/>
            <person name="Alberti F."/>
        </authorList>
    </citation>
    <scope>NUCLEOTIDE SEQUENCE [LARGE SCALE GENOMIC DNA]</scope>
    <source>
        <strain evidence="2">T-177</strain>
    </source>
</reference>
<dbReference type="EMBL" id="JASNQZ010000012">
    <property type="protein sequence ID" value="KAL0948779.1"/>
    <property type="molecule type" value="Genomic_DNA"/>
</dbReference>
<keyword evidence="2" id="KW-1185">Reference proteome</keyword>
<dbReference type="Proteomes" id="UP001556367">
    <property type="component" value="Unassembled WGS sequence"/>
</dbReference>
<sequence length="239" mass="26536">MVQMLFRYPKLSLRPAVLLALTLALITTLSSTSFVAAAAIPSSSFDSLSALDLDSILEQEDWSLRDLDSATEEIANIYTREEKLLEELQGLPGGNDEYIEAIIEISRRAAGAAAMGEAVGDMVRAGIDRVTNGISDDNNAREAFTKDLVEQYRRKYPDYNVFVVHPSHTCKWVGEKNESWFHYHQEFDLKIGGTVGYEIYLGKEGECTLHGDGGFMNWAFGGEVIVKKGKCIIFGKPKE</sequence>
<gene>
    <name evidence="1" type="ORF">HGRIS_008909</name>
</gene>
<name>A0ABR3IZP1_9AGAR</name>
<proteinExistence type="predicted"/>
<protein>
    <submittedName>
        <fullName evidence="1">Uncharacterized protein</fullName>
    </submittedName>
</protein>
<organism evidence="1 2">
    <name type="scientific">Hohenbuehelia grisea</name>
    <dbReference type="NCBI Taxonomy" id="104357"/>
    <lineage>
        <taxon>Eukaryota</taxon>
        <taxon>Fungi</taxon>
        <taxon>Dikarya</taxon>
        <taxon>Basidiomycota</taxon>
        <taxon>Agaricomycotina</taxon>
        <taxon>Agaricomycetes</taxon>
        <taxon>Agaricomycetidae</taxon>
        <taxon>Agaricales</taxon>
        <taxon>Pleurotineae</taxon>
        <taxon>Pleurotaceae</taxon>
        <taxon>Hohenbuehelia</taxon>
    </lineage>
</organism>